<evidence type="ECO:0000313" key="1">
    <source>
        <dbReference type="EMBL" id="CAL5219772.1"/>
    </source>
</evidence>
<dbReference type="PANTHER" id="PTHR31126:SF1">
    <property type="entry name" value="TYROSINE SPECIFIC PROTEIN PHOSPHATASES DOMAIN-CONTAINING PROTEIN"/>
    <property type="match status" value="1"/>
</dbReference>
<organism evidence="1 2">
    <name type="scientific">Coccomyxa viridis</name>
    <dbReference type="NCBI Taxonomy" id="1274662"/>
    <lineage>
        <taxon>Eukaryota</taxon>
        <taxon>Viridiplantae</taxon>
        <taxon>Chlorophyta</taxon>
        <taxon>core chlorophytes</taxon>
        <taxon>Trebouxiophyceae</taxon>
        <taxon>Trebouxiophyceae incertae sedis</taxon>
        <taxon>Coccomyxaceae</taxon>
        <taxon>Coccomyxa</taxon>
    </lineage>
</organism>
<evidence type="ECO:0000313" key="2">
    <source>
        <dbReference type="Proteomes" id="UP001497392"/>
    </source>
</evidence>
<dbReference type="SUPFAM" id="SSF52799">
    <property type="entry name" value="(Phosphotyrosine protein) phosphatases II"/>
    <property type="match status" value="1"/>
</dbReference>
<keyword evidence="2" id="KW-1185">Reference proteome</keyword>
<dbReference type="InterPro" id="IPR026893">
    <property type="entry name" value="Tyr/Ser_Pase_IphP-type"/>
</dbReference>
<dbReference type="InterPro" id="IPR029021">
    <property type="entry name" value="Prot-tyrosine_phosphatase-like"/>
</dbReference>
<accession>A0ABP1FNY9</accession>
<name>A0ABP1FNY9_9CHLO</name>
<sequence length="339" mass="38013">MWLLQQALGFGQDASLAVPAPAVSFSEVAPISTPSDDSSQQLSSVRNVRDLASACASIRPGILYRCACPYQADSDDLDIFHSRLGVQTLVDLRTEYEWKEDAPSQTVSGATVWKAKRVDKNIYEMEKLAEGKADGLSIYRISLQAWTKYTRAFVRRLPYHRSLPILFWLLLARLLRWKPPVPQVRNRVIRESNREGLLGMYITVLDGFKGEIACTLRVILQAVQRGEPTAFFCKLGKDRTGLISMLMLSCCGATEDEIVSDYVRSRNIPDLNKDRSLKKLVGFDARIFSQAPAHVMHATLQHIRHKYGNPRTYLAEACGFSLGEQQALAKALRSGKSMM</sequence>
<reference evidence="1 2" key="1">
    <citation type="submission" date="2024-06" db="EMBL/GenBank/DDBJ databases">
        <authorList>
            <person name="Kraege A."/>
            <person name="Thomma B."/>
        </authorList>
    </citation>
    <scope>NUCLEOTIDE SEQUENCE [LARGE SCALE GENOMIC DNA]</scope>
</reference>
<comment type="caution">
    <text evidence="1">The sequence shown here is derived from an EMBL/GenBank/DDBJ whole genome shotgun (WGS) entry which is preliminary data.</text>
</comment>
<proteinExistence type="predicted"/>
<dbReference type="Proteomes" id="UP001497392">
    <property type="component" value="Unassembled WGS sequence"/>
</dbReference>
<gene>
    <name evidence="1" type="primary">g1675</name>
    <name evidence="1" type="ORF">VP750_LOCUS1431</name>
</gene>
<dbReference type="Gene3D" id="3.90.190.10">
    <property type="entry name" value="Protein tyrosine phosphatase superfamily"/>
    <property type="match status" value="1"/>
</dbReference>
<dbReference type="EMBL" id="CAXHTA020000002">
    <property type="protein sequence ID" value="CAL5219772.1"/>
    <property type="molecule type" value="Genomic_DNA"/>
</dbReference>
<protein>
    <submittedName>
        <fullName evidence="1">G1675 protein</fullName>
    </submittedName>
</protein>
<dbReference type="Pfam" id="PF13350">
    <property type="entry name" value="Y_phosphatase3"/>
    <property type="match status" value="2"/>
</dbReference>
<dbReference type="PANTHER" id="PTHR31126">
    <property type="entry name" value="TYROSINE-PROTEIN PHOSPHATASE"/>
    <property type="match status" value="1"/>
</dbReference>